<gene>
    <name evidence="5" type="ORF">CP258_09885</name>
</gene>
<dbReference type="CDD" id="cd00090">
    <property type="entry name" value="HTH_ARSR"/>
    <property type="match status" value="1"/>
</dbReference>
<dbReference type="SUPFAM" id="SSF46785">
    <property type="entry name" value="Winged helix' DNA-binding domain"/>
    <property type="match status" value="1"/>
</dbReference>
<dbReference type="AlphaFoldDB" id="A0AAU8PMW6"/>
<dbReference type="GO" id="GO:0003677">
    <property type="term" value="F:DNA binding"/>
    <property type="evidence" value="ECO:0007669"/>
    <property type="project" value="UniProtKB-KW"/>
</dbReference>
<sequence>MYDLLEQADDWSNDFKLMGDRTRLRILVVLHYAGPRATTVTEIAETAGVRVPTASGALRAMEHMGAIKGERFGREVRYSLVDERIHGILHDIGMRHGKDKDRG</sequence>
<dbReference type="InterPro" id="IPR036388">
    <property type="entry name" value="WH-like_DNA-bd_sf"/>
</dbReference>
<dbReference type="RefSeq" id="WP_014367727.1">
    <property type="nucleotide sequence ID" value="NC_017945.3"/>
</dbReference>
<proteinExistence type="predicted"/>
<dbReference type="InterPro" id="IPR001845">
    <property type="entry name" value="HTH_ArsR_DNA-bd_dom"/>
</dbReference>
<dbReference type="PANTHER" id="PTHR33154:SF33">
    <property type="entry name" value="TRANSCRIPTIONAL REPRESSOR SDPR"/>
    <property type="match status" value="1"/>
</dbReference>
<evidence type="ECO:0000259" key="4">
    <source>
        <dbReference type="PROSITE" id="PS50987"/>
    </source>
</evidence>
<accession>A0AAU8PMW6</accession>
<evidence type="ECO:0000256" key="3">
    <source>
        <dbReference type="ARBA" id="ARBA00023163"/>
    </source>
</evidence>
<dbReference type="Gene3D" id="1.10.10.10">
    <property type="entry name" value="Winged helix-like DNA-binding domain superfamily/Winged helix DNA-binding domain"/>
    <property type="match status" value="1"/>
</dbReference>
<reference evidence="5 6" key="1">
    <citation type="journal article" date="2013" name="J. Biotechnol.">
        <title>Genome sequence of Corynebacterium pseudotuberculosis biovar equi strain 258 and prediction of antigenic targets to improve biotechnological vaccine production.</title>
        <authorList>
            <person name="Soares S.C."/>
            <person name="Trost E."/>
            <person name="Ramos R.T."/>
            <person name="Carneiro A.R."/>
            <person name="Santos A.R."/>
            <person name="Pinto A.C."/>
            <person name="Barbosa E."/>
            <person name="Aburjaile F."/>
            <person name="Ali A."/>
            <person name="Diniz C.A."/>
            <person name="Hassan S.S."/>
            <person name="Fiaux K."/>
            <person name="Guimaraes L.C."/>
            <person name="Bakhtiar S.M."/>
            <person name="Pereira U."/>
            <person name="Almeida S.S."/>
            <person name="Abreu V.A."/>
            <person name="Rocha F.S."/>
            <person name="Dorella F.A."/>
            <person name="Miyoshi A."/>
            <person name="Silva A."/>
            <person name="Azevedo V."/>
            <person name="Tauch A."/>
        </authorList>
    </citation>
    <scope>NUCLEOTIDE SEQUENCE [LARGE SCALE GENOMIC DNA]</scope>
    <source>
        <strain evidence="5 6">258</strain>
    </source>
</reference>
<evidence type="ECO:0000256" key="2">
    <source>
        <dbReference type="ARBA" id="ARBA00023125"/>
    </source>
</evidence>
<dbReference type="PANTHER" id="PTHR33154">
    <property type="entry name" value="TRANSCRIPTIONAL REGULATOR, ARSR FAMILY"/>
    <property type="match status" value="1"/>
</dbReference>
<dbReference type="Proteomes" id="UP000006465">
    <property type="component" value="Chromosome"/>
</dbReference>
<dbReference type="InterPro" id="IPR051081">
    <property type="entry name" value="HTH_MetalResp_TranReg"/>
</dbReference>
<keyword evidence="2" id="KW-0238">DNA-binding</keyword>
<protein>
    <submittedName>
        <fullName evidence="5">Helix-turn-helix domain-containing protein</fullName>
    </submittedName>
</protein>
<name>A0AAU8PMW6_CORPS</name>
<organism evidence="5 6">
    <name type="scientific">Corynebacterium pseudotuberculosis 258</name>
    <dbReference type="NCBI Taxonomy" id="1168865"/>
    <lineage>
        <taxon>Bacteria</taxon>
        <taxon>Bacillati</taxon>
        <taxon>Actinomycetota</taxon>
        <taxon>Actinomycetes</taxon>
        <taxon>Mycobacteriales</taxon>
        <taxon>Corynebacteriaceae</taxon>
        <taxon>Corynebacterium</taxon>
    </lineage>
</organism>
<dbReference type="PRINTS" id="PR00778">
    <property type="entry name" value="HTHARSR"/>
</dbReference>
<dbReference type="EMBL" id="CP003540">
    <property type="protein sequence ID" value="AFK17546.1"/>
    <property type="molecule type" value="Genomic_DNA"/>
</dbReference>
<feature type="domain" description="HTH arsR-type" evidence="4">
    <location>
        <begin position="5"/>
        <end position="100"/>
    </location>
</feature>
<evidence type="ECO:0000313" key="5">
    <source>
        <dbReference type="EMBL" id="AFK17546.1"/>
    </source>
</evidence>
<evidence type="ECO:0000256" key="1">
    <source>
        <dbReference type="ARBA" id="ARBA00023015"/>
    </source>
</evidence>
<dbReference type="InterPro" id="IPR036390">
    <property type="entry name" value="WH_DNA-bd_sf"/>
</dbReference>
<dbReference type="KEGG" id="coe:CP258_09885"/>
<evidence type="ECO:0000313" key="6">
    <source>
        <dbReference type="Proteomes" id="UP000006465"/>
    </source>
</evidence>
<dbReference type="InterPro" id="IPR011991">
    <property type="entry name" value="ArsR-like_HTH"/>
</dbReference>
<dbReference type="PROSITE" id="PS50987">
    <property type="entry name" value="HTH_ARSR_2"/>
    <property type="match status" value="1"/>
</dbReference>
<dbReference type="GO" id="GO:0003700">
    <property type="term" value="F:DNA-binding transcription factor activity"/>
    <property type="evidence" value="ECO:0007669"/>
    <property type="project" value="InterPro"/>
</dbReference>
<dbReference type="Pfam" id="PF12840">
    <property type="entry name" value="HTH_20"/>
    <property type="match status" value="1"/>
</dbReference>
<keyword evidence="1" id="KW-0805">Transcription regulation</keyword>
<dbReference type="SMART" id="SM00418">
    <property type="entry name" value="HTH_ARSR"/>
    <property type="match status" value="1"/>
</dbReference>
<keyword evidence="3" id="KW-0804">Transcription</keyword>